<dbReference type="EMBL" id="JACRST010000016">
    <property type="protein sequence ID" value="MBC8547242.1"/>
    <property type="molecule type" value="Genomic_DNA"/>
</dbReference>
<keyword evidence="2" id="KW-1185">Reference proteome</keyword>
<evidence type="ECO:0000313" key="2">
    <source>
        <dbReference type="Proteomes" id="UP000653127"/>
    </source>
</evidence>
<proteinExistence type="predicted"/>
<reference evidence="1" key="1">
    <citation type="submission" date="2020-08" db="EMBL/GenBank/DDBJ databases">
        <title>Genome public.</title>
        <authorList>
            <person name="Liu C."/>
            <person name="Sun Q."/>
        </authorList>
    </citation>
    <scope>NUCLEOTIDE SEQUENCE</scope>
    <source>
        <strain evidence="1">NSJ-31</strain>
    </source>
</reference>
<sequence>MSGQEIYLELQDRVALLDKALGALGNRGRAAAQADHDYRVALGQKILMERDKGTPATIMSDVCRGDREIAKLRLERDIADVVYKSAMEAINCYKLQIKVLENQIDREWRNA</sequence>
<dbReference type="Proteomes" id="UP000653127">
    <property type="component" value="Unassembled WGS sequence"/>
</dbReference>
<gene>
    <name evidence="1" type="ORF">H8711_09930</name>
</gene>
<dbReference type="AlphaFoldDB" id="A0A926E0N8"/>
<organism evidence="1 2">
    <name type="scientific">Ligaoa zhengdingensis</name>
    <dbReference type="NCBI Taxonomy" id="2763658"/>
    <lineage>
        <taxon>Bacteria</taxon>
        <taxon>Bacillati</taxon>
        <taxon>Bacillota</taxon>
        <taxon>Clostridia</taxon>
        <taxon>Eubacteriales</taxon>
        <taxon>Oscillospiraceae</taxon>
        <taxon>Ligaoa</taxon>
    </lineage>
</organism>
<comment type="caution">
    <text evidence="1">The sequence shown here is derived from an EMBL/GenBank/DDBJ whole genome shotgun (WGS) entry which is preliminary data.</text>
</comment>
<evidence type="ECO:0000313" key="1">
    <source>
        <dbReference type="EMBL" id="MBC8547242.1"/>
    </source>
</evidence>
<accession>A0A926E0N8</accession>
<protein>
    <submittedName>
        <fullName evidence="1">Uncharacterized protein</fullName>
    </submittedName>
</protein>
<name>A0A926E0N8_9FIRM</name>
<dbReference type="RefSeq" id="WP_249283317.1">
    <property type="nucleotide sequence ID" value="NZ_JACRST010000016.1"/>
</dbReference>